<evidence type="ECO:0000313" key="2">
    <source>
        <dbReference type="Proteomes" id="UP000574133"/>
    </source>
</evidence>
<dbReference type="AlphaFoldDB" id="A0A841TDD9"/>
<proteinExistence type="predicted"/>
<evidence type="ECO:0008006" key="3">
    <source>
        <dbReference type="Google" id="ProtNLM"/>
    </source>
</evidence>
<reference evidence="1 2" key="1">
    <citation type="submission" date="2020-08" db="EMBL/GenBank/DDBJ databases">
        <title>Cohnella phylogeny.</title>
        <authorList>
            <person name="Dunlap C."/>
        </authorList>
    </citation>
    <scope>NUCLEOTIDE SEQUENCE [LARGE SCALE GENOMIC DNA]</scope>
    <source>
        <strain evidence="1 2">DSM 103658</strain>
    </source>
</reference>
<organism evidence="1 2">
    <name type="scientific">Cohnella lubricantis</name>
    <dbReference type="NCBI Taxonomy" id="2163172"/>
    <lineage>
        <taxon>Bacteria</taxon>
        <taxon>Bacillati</taxon>
        <taxon>Bacillota</taxon>
        <taxon>Bacilli</taxon>
        <taxon>Bacillales</taxon>
        <taxon>Paenibacillaceae</taxon>
        <taxon>Cohnella</taxon>
    </lineage>
</organism>
<gene>
    <name evidence="1" type="ORF">H4Q31_07905</name>
</gene>
<accession>A0A841TDD9</accession>
<protein>
    <recommendedName>
        <fullName evidence="3">YgiT-type zinc finger protein</fullName>
    </recommendedName>
</protein>
<evidence type="ECO:0000313" key="1">
    <source>
        <dbReference type="EMBL" id="MBB6677250.1"/>
    </source>
</evidence>
<dbReference type="Proteomes" id="UP000574133">
    <property type="component" value="Unassembled WGS sequence"/>
</dbReference>
<sequence length="136" mass="15401">MLKSCACGYTMKLILRTVIHAHKVSIANVPVYSCENCSRNEVFPGVKEDLGRLIGRFGSKPEPDRIRFDEVHELAGVLRHLLERKLPLQASEVARRTEERTNELLDLLLVADSLGDEKWKAELKCRLAQLSAQYIA</sequence>
<comment type="caution">
    <text evidence="1">The sequence shown here is derived from an EMBL/GenBank/DDBJ whole genome shotgun (WGS) entry which is preliminary data.</text>
</comment>
<dbReference type="EMBL" id="JACJVN010000028">
    <property type="protein sequence ID" value="MBB6677250.1"/>
    <property type="molecule type" value="Genomic_DNA"/>
</dbReference>
<keyword evidence="2" id="KW-1185">Reference proteome</keyword>
<name>A0A841TDD9_9BACL</name>